<evidence type="ECO:0000313" key="2">
    <source>
        <dbReference type="EMBL" id="CUS46416.1"/>
    </source>
</evidence>
<feature type="transmembrane region" description="Helical" evidence="1">
    <location>
        <begin position="108"/>
        <end position="135"/>
    </location>
</feature>
<proteinExistence type="predicted"/>
<dbReference type="EMBL" id="CZQE01000363">
    <property type="protein sequence ID" value="CUS46416.1"/>
    <property type="molecule type" value="Genomic_DNA"/>
</dbReference>
<accession>A0A161K0Y4</accession>
<dbReference type="AlphaFoldDB" id="A0A161K0Y4"/>
<keyword evidence="1" id="KW-1133">Transmembrane helix</keyword>
<organism evidence="2">
    <name type="scientific">hydrothermal vent metagenome</name>
    <dbReference type="NCBI Taxonomy" id="652676"/>
    <lineage>
        <taxon>unclassified sequences</taxon>
        <taxon>metagenomes</taxon>
        <taxon>ecological metagenomes</taxon>
    </lineage>
</organism>
<keyword evidence="1" id="KW-0472">Membrane</keyword>
<gene>
    <name evidence="2" type="ORF">MGWOODY_Smn186</name>
</gene>
<feature type="transmembrane region" description="Helical" evidence="1">
    <location>
        <begin position="44"/>
        <end position="64"/>
    </location>
</feature>
<reference evidence="2" key="1">
    <citation type="submission" date="2015-10" db="EMBL/GenBank/DDBJ databases">
        <authorList>
            <person name="Gilbert D.G."/>
        </authorList>
    </citation>
    <scope>NUCLEOTIDE SEQUENCE</scope>
</reference>
<evidence type="ECO:0000256" key="1">
    <source>
        <dbReference type="SAM" id="Phobius"/>
    </source>
</evidence>
<keyword evidence="1" id="KW-0812">Transmembrane</keyword>
<sequence>MSYRTGKNFAARMDDLAELTGIPRLTSQLAQDQRRRRPLRWPSMVALVLATIGFGLTLVMPGQFFPGTTLLLLGEGIALFLSWSGPVKPWGATRGVDERDRALRRDAYFATTTSATGVAVLGLIGMAGLALLAGWDRWILVVEMGMLAFYLILLCLIVPTLYVSWTTRPIEDE</sequence>
<feature type="transmembrane region" description="Helical" evidence="1">
    <location>
        <begin position="147"/>
        <end position="165"/>
    </location>
</feature>
<name>A0A161K0Y4_9ZZZZ</name>
<protein>
    <submittedName>
        <fullName evidence="2">Uncharacterized protein</fullName>
    </submittedName>
</protein>
<feature type="transmembrane region" description="Helical" evidence="1">
    <location>
        <begin position="70"/>
        <end position="87"/>
    </location>
</feature>